<dbReference type="InterPro" id="IPR050568">
    <property type="entry name" value="Transcr_DNA_Rep_Reg"/>
</dbReference>
<comment type="caution">
    <text evidence="5">The sequence shown here is derived from an EMBL/GenBank/DDBJ whole genome shotgun (WGS) entry which is preliminary data.</text>
</comment>
<dbReference type="PANTHER" id="PTHR10252">
    <property type="entry name" value="HISTONE-LIKE TRANSCRIPTION FACTOR CCAAT-RELATED"/>
    <property type="match status" value="1"/>
</dbReference>
<dbReference type="AlphaFoldDB" id="A0AA88HXY8"/>
<evidence type="ECO:0000256" key="1">
    <source>
        <dbReference type="ARBA" id="ARBA00004123"/>
    </source>
</evidence>
<dbReference type="Gene3D" id="1.10.20.10">
    <property type="entry name" value="Histone, subunit A"/>
    <property type="match status" value="1"/>
</dbReference>
<reference evidence="5" key="1">
    <citation type="submission" date="2023-07" db="EMBL/GenBank/DDBJ databases">
        <title>Chromosome-level genome assembly of Artemia franciscana.</title>
        <authorList>
            <person name="Jo E."/>
        </authorList>
    </citation>
    <scope>NUCLEOTIDE SEQUENCE</scope>
    <source>
        <tissue evidence="5">Whole body</tissue>
    </source>
</reference>
<evidence type="ECO:0000313" key="6">
    <source>
        <dbReference type="Proteomes" id="UP001187531"/>
    </source>
</evidence>
<comment type="subcellular location">
    <subcellularLocation>
        <location evidence="1">Nucleus</location>
    </subcellularLocation>
</comment>
<dbReference type="Pfam" id="PF00808">
    <property type="entry name" value="CBFD_NFYB_HMF"/>
    <property type="match status" value="1"/>
</dbReference>
<gene>
    <name evidence="5" type="ORF">QYM36_007358</name>
</gene>
<feature type="compositionally biased region" description="Acidic residues" evidence="3">
    <location>
        <begin position="161"/>
        <end position="180"/>
    </location>
</feature>
<dbReference type="GO" id="GO:0017054">
    <property type="term" value="C:negative cofactor 2 complex"/>
    <property type="evidence" value="ECO:0007669"/>
    <property type="project" value="TreeGrafter"/>
</dbReference>
<accession>A0AA88HXY8</accession>
<dbReference type="GO" id="GO:0001046">
    <property type="term" value="F:core promoter sequence-specific DNA binding"/>
    <property type="evidence" value="ECO:0007669"/>
    <property type="project" value="TreeGrafter"/>
</dbReference>
<name>A0AA88HXY8_ARTSF</name>
<keyword evidence="2" id="KW-0539">Nucleus</keyword>
<organism evidence="5 6">
    <name type="scientific">Artemia franciscana</name>
    <name type="common">Brine shrimp</name>
    <name type="synonym">Artemia sanfranciscana</name>
    <dbReference type="NCBI Taxonomy" id="6661"/>
    <lineage>
        <taxon>Eukaryota</taxon>
        <taxon>Metazoa</taxon>
        <taxon>Ecdysozoa</taxon>
        <taxon>Arthropoda</taxon>
        <taxon>Crustacea</taxon>
        <taxon>Branchiopoda</taxon>
        <taxon>Anostraca</taxon>
        <taxon>Artemiidae</taxon>
        <taxon>Artemia</taxon>
    </lineage>
</organism>
<feature type="domain" description="Transcription factor CBF/NF-Y/archaeal histone" evidence="4">
    <location>
        <begin position="13"/>
        <end position="77"/>
    </location>
</feature>
<dbReference type="GO" id="GO:0046982">
    <property type="term" value="F:protein heterodimerization activity"/>
    <property type="evidence" value="ECO:0007669"/>
    <property type="project" value="InterPro"/>
</dbReference>
<evidence type="ECO:0000259" key="4">
    <source>
        <dbReference type="Pfam" id="PF00808"/>
    </source>
</evidence>
<sequence>MSLQAAKKKRHNARFPPARIKKIMQLDEDVGKVAAAVPVLVSRALENFIESFLKKTAEVTTLQQSKTLTPLHIKQCINSDLRFSFLKELVANVSDIQTDEEVGPSQPSTPVTPHGGKVPSFFRGNSSEAPNLLKSKGSRRGLGAKSKSVPTPRKGLKSATDSEDDLTPGMESEEDEDTDTDSSQGSRKRPKLSFSVSLDSAQRHGMSHSVVSPSYCSVIKGPMTPLPHPYSFMESQDGVRAQNHMPMPAHLQPRLPPLSLLNLKSPLPAHLGDRQQSFIERTVLPHTPVKLSVEGVQPFHIEVTLPGEKVNGVNNGAIKKTNCDDDNYNA</sequence>
<evidence type="ECO:0000256" key="3">
    <source>
        <dbReference type="SAM" id="MobiDB-lite"/>
    </source>
</evidence>
<evidence type="ECO:0000256" key="2">
    <source>
        <dbReference type="ARBA" id="ARBA00023242"/>
    </source>
</evidence>
<dbReference type="CDD" id="cd22906">
    <property type="entry name" value="HFD_DRAP1"/>
    <property type="match status" value="1"/>
</dbReference>
<proteinExistence type="predicted"/>
<dbReference type="InterPro" id="IPR003958">
    <property type="entry name" value="CBFA_NFYB_domain"/>
</dbReference>
<evidence type="ECO:0000313" key="5">
    <source>
        <dbReference type="EMBL" id="KAK2717213.1"/>
    </source>
</evidence>
<dbReference type="SUPFAM" id="SSF47113">
    <property type="entry name" value="Histone-fold"/>
    <property type="match status" value="1"/>
</dbReference>
<keyword evidence="6" id="KW-1185">Reference proteome</keyword>
<dbReference type="GO" id="GO:0016251">
    <property type="term" value="F:RNA polymerase II general transcription initiation factor activity"/>
    <property type="evidence" value="ECO:0007669"/>
    <property type="project" value="TreeGrafter"/>
</dbReference>
<dbReference type="Proteomes" id="UP001187531">
    <property type="component" value="Unassembled WGS sequence"/>
</dbReference>
<dbReference type="EMBL" id="JAVRJZ010000011">
    <property type="protein sequence ID" value="KAK2717213.1"/>
    <property type="molecule type" value="Genomic_DNA"/>
</dbReference>
<dbReference type="PANTHER" id="PTHR10252:SF5">
    <property type="entry name" value="DR1-ASSOCIATED COREPRESSOR"/>
    <property type="match status" value="1"/>
</dbReference>
<protein>
    <recommendedName>
        <fullName evidence="4">Transcription factor CBF/NF-Y/archaeal histone domain-containing protein</fullName>
    </recommendedName>
</protein>
<dbReference type="InterPro" id="IPR009072">
    <property type="entry name" value="Histone-fold"/>
</dbReference>
<feature type="region of interest" description="Disordered" evidence="3">
    <location>
        <begin position="97"/>
        <end position="193"/>
    </location>
</feature>